<organism evidence="1">
    <name type="scientific">Pararge aegeria</name>
    <name type="common">speckled wood butterfly</name>
    <dbReference type="NCBI Taxonomy" id="116150"/>
    <lineage>
        <taxon>Eukaryota</taxon>
        <taxon>Metazoa</taxon>
        <taxon>Ecdysozoa</taxon>
        <taxon>Arthropoda</taxon>
        <taxon>Hexapoda</taxon>
        <taxon>Insecta</taxon>
        <taxon>Pterygota</taxon>
        <taxon>Neoptera</taxon>
        <taxon>Endopterygota</taxon>
        <taxon>Lepidoptera</taxon>
        <taxon>Glossata</taxon>
        <taxon>Ditrysia</taxon>
        <taxon>Papilionoidea</taxon>
        <taxon>Nymphalidae</taxon>
        <taxon>Satyrinae</taxon>
        <taxon>Satyrini</taxon>
        <taxon>Parargina</taxon>
        <taxon>Pararge</taxon>
    </lineage>
</organism>
<protein>
    <submittedName>
        <fullName evidence="1">Uncharacterized protein</fullName>
    </submittedName>
</protein>
<reference evidence="1" key="1">
    <citation type="journal article" date="2013" name="BMC Genomics">
        <title>Unscrambling butterfly oogenesis.</title>
        <authorList>
            <person name="Carter J.M."/>
            <person name="Baker S.C."/>
            <person name="Pink R."/>
            <person name="Carter D.R."/>
            <person name="Collins A."/>
            <person name="Tomlin J."/>
            <person name="Gibbs M."/>
            <person name="Breuker C.J."/>
        </authorList>
    </citation>
    <scope>NUCLEOTIDE SEQUENCE</scope>
    <source>
        <tissue evidence="1">Ovary</tissue>
    </source>
</reference>
<sequence>IRSPYCGQIIVLPPQHFGLYRSRLKRTGRPSLAPLLRSDGSLASPPTDKANFLATLFAACETAECMK</sequence>
<feature type="non-terminal residue" evidence="1">
    <location>
        <position position="67"/>
    </location>
</feature>
<dbReference type="AlphaFoldDB" id="S4PHU6"/>
<dbReference type="EMBL" id="GAIX01002091">
    <property type="protein sequence ID" value="JAA90469.1"/>
    <property type="molecule type" value="Transcribed_RNA"/>
</dbReference>
<feature type="non-terminal residue" evidence="1">
    <location>
        <position position="1"/>
    </location>
</feature>
<name>S4PHU6_9NEOP</name>
<reference evidence="1" key="2">
    <citation type="submission" date="2013-05" db="EMBL/GenBank/DDBJ databases">
        <authorList>
            <person name="Carter J.-M."/>
            <person name="Baker S.C."/>
            <person name="Pink R."/>
            <person name="Carter D.R.F."/>
            <person name="Collins A."/>
            <person name="Tomlin J."/>
            <person name="Gibbs M."/>
            <person name="Breuker C.J."/>
        </authorList>
    </citation>
    <scope>NUCLEOTIDE SEQUENCE</scope>
    <source>
        <tissue evidence="1">Ovary</tissue>
    </source>
</reference>
<evidence type="ECO:0000313" key="1">
    <source>
        <dbReference type="EMBL" id="JAA90469.1"/>
    </source>
</evidence>
<proteinExistence type="predicted"/>
<accession>S4PHU6</accession>